<gene>
    <name evidence="1" type="ORF">BXP70_07475</name>
</gene>
<dbReference type="RefSeq" id="WP_086593407.1">
    <property type="nucleotide sequence ID" value="NZ_MTSE01000003.1"/>
</dbReference>
<name>A0A243WFP9_9BACT</name>
<dbReference type="Proteomes" id="UP000194873">
    <property type="component" value="Unassembled WGS sequence"/>
</dbReference>
<evidence type="ECO:0000313" key="1">
    <source>
        <dbReference type="EMBL" id="OUJ74606.1"/>
    </source>
</evidence>
<evidence type="ECO:0008006" key="3">
    <source>
        <dbReference type="Google" id="ProtNLM"/>
    </source>
</evidence>
<accession>A0A243WFP9</accession>
<keyword evidence="2" id="KW-1185">Reference proteome</keyword>
<organism evidence="1 2">
    <name type="scientific">Hymenobacter crusticola</name>
    <dbReference type="NCBI Taxonomy" id="1770526"/>
    <lineage>
        <taxon>Bacteria</taxon>
        <taxon>Pseudomonadati</taxon>
        <taxon>Bacteroidota</taxon>
        <taxon>Cytophagia</taxon>
        <taxon>Cytophagales</taxon>
        <taxon>Hymenobacteraceae</taxon>
        <taxon>Hymenobacter</taxon>
    </lineage>
</organism>
<evidence type="ECO:0000313" key="2">
    <source>
        <dbReference type="Proteomes" id="UP000194873"/>
    </source>
</evidence>
<sequence>MPDLRYPIHESLFFHNSLASIIAHNLGYVRIEWHPTLVRTSDLREAYEHVLLLLKDSGITKVLSDHQLLAAIMPDDQYWLVNNWVPRAVREGGYSRCAIIQAYDVISHLATLKVTNSLATPLAVNYFDDQRQAEGWLLQA</sequence>
<reference evidence="1 2" key="1">
    <citation type="submission" date="2017-01" db="EMBL/GenBank/DDBJ databases">
        <title>A new Hymenobacter.</title>
        <authorList>
            <person name="Liang Y."/>
            <person name="Feng F."/>
        </authorList>
    </citation>
    <scope>NUCLEOTIDE SEQUENCE [LARGE SCALE GENOMIC DNA]</scope>
    <source>
        <strain evidence="1">MIMBbqt21</strain>
    </source>
</reference>
<dbReference type="EMBL" id="MTSE01000003">
    <property type="protein sequence ID" value="OUJ74606.1"/>
    <property type="molecule type" value="Genomic_DNA"/>
</dbReference>
<dbReference type="AlphaFoldDB" id="A0A243WFP9"/>
<proteinExistence type="predicted"/>
<protein>
    <recommendedName>
        <fullName evidence="3">STAS/SEC14 domain-containing protein</fullName>
    </recommendedName>
</protein>
<comment type="caution">
    <text evidence="1">The sequence shown here is derived from an EMBL/GenBank/DDBJ whole genome shotgun (WGS) entry which is preliminary data.</text>
</comment>
<dbReference type="OrthoDB" id="878538at2"/>